<sequence length="51" mass="5327">MGEDGPTLTVDLCRAIVIRPGLAAVDDAQGQIVRHCKLLGQVLDLAGLKVS</sequence>
<gene>
    <name evidence="1" type="ORF">METZ01_LOCUS397499</name>
</gene>
<protein>
    <submittedName>
        <fullName evidence="1">Uncharacterized protein</fullName>
    </submittedName>
</protein>
<name>A0A382VF42_9ZZZZ</name>
<dbReference type="AlphaFoldDB" id="A0A382VF42"/>
<feature type="non-terminal residue" evidence="1">
    <location>
        <position position="51"/>
    </location>
</feature>
<reference evidence="1" key="1">
    <citation type="submission" date="2018-05" db="EMBL/GenBank/DDBJ databases">
        <authorList>
            <person name="Lanie J.A."/>
            <person name="Ng W.-L."/>
            <person name="Kazmierczak K.M."/>
            <person name="Andrzejewski T.M."/>
            <person name="Davidsen T.M."/>
            <person name="Wayne K.J."/>
            <person name="Tettelin H."/>
            <person name="Glass J.I."/>
            <person name="Rusch D."/>
            <person name="Podicherti R."/>
            <person name="Tsui H.-C.T."/>
            <person name="Winkler M.E."/>
        </authorList>
    </citation>
    <scope>NUCLEOTIDE SEQUENCE</scope>
</reference>
<evidence type="ECO:0000313" key="1">
    <source>
        <dbReference type="EMBL" id="SVD44645.1"/>
    </source>
</evidence>
<proteinExistence type="predicted"/>
<organism evidence="1">
    <name type="scientific">marine metagenome</name>
    <dbReference type="NCBI Taxonomy" id="408172"/>
    <lineage>
        <taxon>unclassified sequences</taxon>
        <taxon>metagenomes</taxon>
        <taxon>ecological metagenomes</taxon>
    </lineage>
</organism>
<dbReference type="EMBL" id="UINC01151188">
    <property type="protein sequence ID" value="SVD44645.1"/>
    <property type="molecule type" value="Genomic_DNA"/>
</dbReference>
<accession>A0A382VF42</accession>